<keyword evidence="2" id="KW-0238">DNA-binding</keyword>
<accession>A0ABY4GU41</accession>
<proteinExistence type="predicted"/>
<dbReference type="Gene3D" id="1.10.10.60">
    <property type="entry name" value="Homeodomain-like"/>
    <property type="match status" value="2"/>
</dbReference>
<dbReference type="Gene3D" id="2.60.120.280">
    <property type="entry name" value="Regulatory protein AraC"/>
    <property type="match status" value="1"/>
</dbReference>
<evidence type="ECO:0000256" key="2">
    <source>
        <dbReference type="ARBA" id="ARBA00023125"/>
    </source>
</evidence>
<dbReference type="InterPro" id="IPR037923">
    <property type="entry name" value="HTH-like"/>
</dbReference>
<protein>
    <submittedName>
        <fullName evidence="5">AraC family transcriptional regulator</fullName>
    </submittedName>
</protein>
<reference evidence="5 6" key="1">
    <citation type="submission" date="2022-04" db="EMBL/GenBank/DDBJ databases">
        <title>Gracilibacillus sp. isolated from saltern.</title>
        <authorList>
            <person name="Won M."/>
            <person name="Lee C.-M."/>
            <person name="Woen H.-Y."/>
            <person name="Kwon S.-W."/>
        </authorList>
    </citation>
    <scope>NUCLEOTIDE SEQUENCE [LARGE SCALE GENOMIC DNA]</scope>
    <source>
        <strain evidence="5 6">SSPM10-3</strain>
    </source>
</reference>
<keyword evidence="3" id="KW-0804">Transcription</keyword>
<dbReference type="Pfam" id="PF02311">
    <property type="entry name" value="AraC_binding"/>
    <property type="match status" value="1"/>
</dbReference>
<dbReference type="PANTHER" id="PTHR43280">
    <property type="entry name" value="ARAC-FAMILY TRANSCRIPTIONAL REGULATOR"/>
    <property type="match status" value="1"/>
</dbReference>
<keyword evidence="6" id="KW-1185">Reference proteome</keyword>
<dbReference type="Proteomes" id="UP000831537">
    <property type="component" value="Chromosome"/>
</dbReference>
<dbReference type="InterPro" id="IPR018060">
    <property type="entry name" value="HTH_AraC"/>
</dbReference>
<evidence type="ECO:0000256" key="3">
    <source>
        <dbReference type="ARBA" id="ARBA00023163"/>
    </source>
</evidence>
<dbReference type="PROSITE" id="PS01124">
    <property type="entry name" value="HTH_ARAC_FAMILY_2"/>
    <property type="match status" value="1"/>
</dbReference>
<keyword evidence="1" id="KW-0805">Transcription regulation</keyword>
<sequence>MQSYAKHHTYGFRFKGEHQERVAGLHAIGKEKQTEESYRWDGLQRAEHGRIVFQYTLDGRGAIRIGETIHQLEKGDAFFVKIPSDHCYYLPDDSSHWEFAFITLYGDEVNSQYERITEKAGHISHLPLHSRPIKHIFRLLDIIETTGIQHGYDASAYAYSFLMEYLQYVEYEERQEADLPVAVAKAVTFIEKNYAADIGLDDIVVISGLSKYHFTRLFSKHFKQTPIQFLTKVRIERALELLQQTEDSIEEIAFAVGYASSNYFTKVFKQLLHETPSAYRQSKSVMPVDRLFID</sequence>
<dbReference type="PRINTS" id="PR00032">
    <property type="entry name" value="HTHARAC"/>
</dbReference>
<gene>
    <name evidence="5" type="ORF">MUN87_10070</name>
</gene>
<name>A0ABY4GU41_9BACI</name>
<dbReference type="InterPro" id="IPR009057">
    <property type="entry name" value="Homeodomain-like_sf"/>
</dbReference>
<dbReference type="PANTHER" id="PTHR43280:SF28">
    <property type="entry name" value="HTH-TYPE TRANSCRIPTIONAL ACTIVATOR RHAS"/>
    <property type="match status" value="1"/>
</dbReference>
<organism evidence="5 6">
    <name type="scientific">Gracilibacillus salinarum</name>
    <dbReference type="NCBI Taxonomy" id="2932255"/>
    <lineage>
        <taxon>Bacteria</taxon>
        <taxon>Bacillati</taxon>
        <taxon>Bacillota</taxon>
        <taxon>Bacilli</taxon>
        <taxon>Bacillales</taxon>
        <taxon>Bacillaceae</taxon>
        <taxon>Gracilibacillus</taxon>
    </lineage>
</organism>
<dbReference type="SMART" id="SM00342">
    <property type="entry name" value="HTH_ARAC"/>
    <property type="match status" value="1"/>
</dbReference>
<dbReference type="SUPFAM" id="SSF46689">
    <property type="entry name" value="Homeodomain-like"/>
    <property type="match status" value="2"/>
</dbReference>
<dbReference type="EMBL" id="CP095071">
    <property type="protein sequence ID" value="UOQ87197.1"/>
    <property type="molecule type" value="Genomic_DNA"/>
</dbReference>
<dbReference type="InterPro" id="IPR003313">
    <property type="entry name" value="AraC-bd"/>
</dbReference>
<evidence type="ECO:0000313" key="5">
    <source>
        <dbReference type="EMBL" id="UOQ87197.1"/>
    </source>
</evidence>
<dbReference type="InterPro" id="IPR020449">
    <property type="entry name" value="Tscrpt_reg_AraC-type_HTH"/>
</dbReference>
<evidence type="ECO:0000256" key="1">
    <source>
        <dbReference type="ARBA" id="ARBA00023015"/>
    </source>
</evidence>
<dbReference type="RefSeq" id="WP_244747638.1">
    <property type="nucleotide sequence ID" value="NZ_CP095071.1"/>
</dbReference>
<evidence type="ECO:0000259" key="4">
    <source>
        <dbReference type="PROSITE" id="PS01124"/>
    </source>
</evidence>
<evidence type="ECO:0000313" key="6">
    <source>
        <dbReference type="Proteomes" id="UP000831537"/>
    </source>
</evidence>
<feature type="domain" description="HTH araC/xylS-type" evidence="4">
    <location>
        <begin position="184"/>
        <end position="282"/>
    </location>
</feature>
<dbReference type="SUPFAM" id="SSF51215">
    <property type="entry name" value="Regulatory protein AraC"/>
    <property type="match status" value="1"/>
</dbReference>
<dbReference type="Pfam" id="PF12833">
    <property type="entry name" value="HTH_18"/>
    <property type="match status" value="1"/>
</dbReference>